<evidence type="ECO:0000313" key="3">
    <source>
        <dbReference type="Proteomes" id="UP000247150"/>
    </source>
</evidence>
<protein>
    <recommendedName>
        <fullName evidence="4">TRAP transporter TAXI family solute receptor</fullName>
    </recommendedName>
</protein>
<feature type="signal peptide" evidence="1">
    <location>
        <begin position="1"/>
        <end position="26"/>
    </location>
</feature>
<proteinExistence type="predicted"/>
<dbReference type="NCBIfam" id="TIGR02122">
    <property type="entry name" value="TRAP_TAXI"/>
    <property type="match status" value="1"/>
</dbReference>
<dbReference type="CDD" id="cd13520">
    <property type="entry name" value="PBP2_TAXI_TRAP"/>
    <property type="match status" value="1"/>
</dbReference>
<dbReference type="Proteomes" id="UP000247150">
    <property type="component" value="Unassembled WGS sequence"/>
</dbReference>
<dbReference type="PROSITE" id="PS51257">
    <property type="entry name" value="PROKAR_LIPOPROTEIN"/>
    <property type="match status" value="1"/>
</dbReference>
<dbReference type="RefSeq" id="WP_110066920.1">
    <property type="nucleotide sequence ID" value="NZ_QGTW01000014.1"/>
</dbReference>
<organism evidence="2 3">
    <name type="scientific">Cytobacillus oceanisediminis</name>
    <dbReference type="NCBI Taxonomy" id="665099"/>
    <lineage>
        <taxon>Bacteria</taxon>
        <taxon>Bacillati</taxon>
        <taxon>Bacillota</taxon>
        <taxon>Bacilli</taxon>
        <taxon>Bacillales</taxon>
        <taxon>Bacillaceae</taxon>
        <taxon>Cytobacillus</taxon>
    </lineage>
</organism>
<name>A0A2V2ZLX3_9BACI</name>
<keyword evidence="1" id="KW-0732">Signal</keyword>
<feature type="chain" id="PRO_5039542961" description="TRAP transporter TAXI family solute receptor" evidence="1">
    <location>
        <begin position="27"/>
        <end position="341"/>
    </location>
</feature>
<dbReference type="PANTHER" id="PTHR42941:SF1">
    <property type="entry name" value="SLL1037 PROTEIN"/>
    <property type="match status" value="1"/>
</dbReference>
<gene>
    <name evidence="2" type="ORF">DFO73_114156</name>
</gene>
<accession>A0A2V2ZLX3</accession>
<dbReference type="SUPFAM" id="SSF53850">
    <property type="entry name" value="Periplasmic binding protein-like II"/>
    <property type="match status" value="1"/>
</dbReference>
<sequence length="341" mass="36597">MKKLLTIFMIALMAFALIGCSSNSTSGGGNSDAGSSGSDSGSSGKPDNYSIMFATGTTTGTYYPLGAIFSDYWNKKLDYVQASSQATNGSVQNLIFIKQGEAQVALTPTGTLYEGYNGEASFDGNKVENVRILAGLYPNVNHLVARKGAGIESIADVAGKKIVPGATGSATEIETQRAMEAYDVDYEGLGKDFVGFTEATDLMRNKQTDVAMVMAGVPTSAVTEMLSTANGMLLPYTPEAVDYLKEKYPWTMEYTIEANSYENQPEDVLSVAQNNFLVGSADMPDEVAYDLVKTLWEGLEELKGSHAVIEQFDIEKALEGTSGIPIHPGAEKYYKEKGILK</sequence>
<comment type="caution">
    <text evidence="2">The sequence shown here is derived from an EMBL/GenBank/DDBJ whole genome shotgun (WGS) entry which is preliminary data.</text>
</comment>
<evidence type="ECO:0000313" key="2">
    <source>
        <dbReference type="EMBL" id="PWW20863.1"/>
    </source>
</evidence>
<dbReference type="PANTHER" id="PTHR42941">
    <property type="entry name" value="SLL1037 PROTEIN"/>
    <property type="match status" value="1"/>
</dbReference>
<dbReference type="Pfam" id="PF16868">
    <property type="entry name" value="NMT1_3"/>
    <property type="match status" value="1"/>
</dbReference>
<dbReference type="OrthoDB" id="9776669at2"/>
<evidence type="ECO:0008006" key="4">
    <source>
        <dbReference type="Google" id="ProtNLM"/>
    </source>
</evidence>
<dbReference type="AlphaFoldDB" id="A0A2V2ZLX3"/>
<reference evidence="2 3" key="1">
    <citation type="submission" date="2018-05" db="EMBL/GenBank/DDBJ databases">
        <title>Freshwater and sediment microbial communities from various areas in North America, analyzing microbe dynamics in response to fracking.</title>
        <authorList>
            <person name="Lamendella R."/>
        </authorList>
    </citation>
    <scope>NUCLEOTIDE SEQUENCE [LARGE SCALE GENOMIC DNA]</scope>
    <source>
        <strain evidence="2 3">15_TX</strain>
    </source>
</reference>
<dbReference type="EMBL" id="QGTW01000014">
    <property type="protein sequence ID" value="PWW20863.1"/>
    <property type="molecule type" value="Genomic_DNA"/>
</dbReference>
<dbReference type="InterPro" id="IPR011852">
    <property type="entry name" value="TRAP_TAXI"/>
</dbReference>
<dbReference type="Gene3D" id="3.40.190.10">
    <property type="entry name" value="Periplasmic binding protein-like II"/>
    <property type="match status" value="2"/>
</dbReference>
<evidence type="ECO:0000256" key="1">
    <source>
        <dbReference type="SAM" id="SignalP"/>
    </source>
</evidence>